<feature type="transmembrane region" description="Helical" evidence="1">
    <location>
        <begin position="41"/>
        <end position="59"/>
    </location>
</feature>
<organism evidence="2 3">
    <name type="scientific">Rangifer tarandus platyrhynchus</name>
    <name type="common">Svalbard reindeer</name>
    <dbReference type="NCBI Taxonomy" id="3082113"/>
    <lineage>
        <taxon>Eukaryota</taxon>
        <taxon>Metazoa</taxon>
        <taxon>Chordata</taxon>
        <taxon>Craniata</taxon>
        <taxon>Vertebrata</taxon>
        <taxon>Euteleostomi</taxon>
        <taxon>Mammalia</taxon>
        <taxon>Eutheria</taxon>
        <taxon>Laurasiatheria</taxon>
        <taxon>Artiodactyla</taxon>
        <taxon>Ruminantia</taxon>
        <taxon>Pecora</taxon>
        <taxon>Cervidae</taxon>
        <taxon>Odocoileinae</taxon>
        <taxon>Rangifer</taxon>
    </lineage>
</organism>
<evidence type="ECO:0000313" key="2">
    <source>
        <dbReference type="EMBL" id="CAI9155795.1"/>
    </source>
</evidence>
<evidence type="ECO:0000256" key="1">
    <source>
        <dbReference type="SAM" id="Phobius"/>
    </source>
</evidence>
<protein>
    <submittedName>
        <fullName evidence="2">Uncharacterized protein</fullName>
    </submittedName>
</protein>
<dbReference type="EMBL" id="OX459949">
    <property type="protein sequence ID" value="CAI9155795.1"/>
    <property type="molecule type" value="Genomic_DNA"/>
</dbReference>
<feature type="transmembrane region" description="Helical" evidence="1">
    <location>
        <begin position="12"/>
        <end position="29"/>
    </location>
</feature>
<proteinExistence type="predicted"/>
<evidence type="ECO:0000313" key="3">
    <source>
        <dbReference type="Proteomes" id="UP001176941"/>
    </source>
</evidence>
<gene>
    <name evidence="2" type="ORF">MRATA1EN1_LOCUS4757</name>
</gene>
<keyword evidence="1" id="KW-0472">Membrane</keyword>
<name>A0ABN8Y499_RANTA</name>
<accession>A0ABN8Y499</accession>
<keyword evidence="1" id="KW-1133">Transmembrane helix</keyword>
<keyword evidence="1" id="KW-0812">Transmembrane</keyword>
<keyword evidence="3" id="KW-1185">Reference proteome</keyword>
<dbReference type="Proteomes" id="UP001176941">
    <property type="component" value="Chromosome 13"/>
</dbReference>
<reference evidence="2" key="1">
    <citation type="submission" date="2023-04" db="EMBL/GenBank/DDBJ databases">
        <authorList>
            <consortium name="ELIXIR-Norway"/>
        </authorList>
    </citation>
    <scope>NUCLEOTIDE SEQUENCE [LARGE SCALE GENOMIC DNA]</scope>
</reference>
<sequence length="106" mass="12143">MAQLNPKPSQGTFFFCVLISLFLLHFTSFPISHLFRYRRTLWCHLLSGLLSGIILHQFLPVLSDYAGHVFFDTLALHTLHLGKIKSVGLAEHFLNPSTHEDLKQRV</sequence>